<dbReference type="FunFam" id="3.40.630.10:FF:000074">
    <property type="entry name" value="Peptide hydrolase"/>
    <property type="match status" value="1"/>
</dbReference>
<dbReference type="GeneID" id="63764796"/>
<dbReference type="InterPro" id="IPR037457">
    <property type="entry name" value="M28_QC"/>
</dbReference>
<evidence type="ECO:0000256" key="2">
    <source>
        <dbReference type="ARBA" id="ARBA00023315"/>
    </source>
</evidence>
<gene>
    <name evidence="6" type="ORF">ASPSYDRAFT_53647</name>
</gene>
<feature type="signal peptide" evidence="3">
    <location>
        <begin position="1"/>
        <end position="28"/>
    </location>
</feature>
<reference evidence="7" key="1">
    <citation type="journal article" date="2017" name="Genome Biol.">
        <title>Comparative genomics reveals high biological diversity and specific adaptations in the industrially and medically important fungal genus Aspergillus.</title>
        <authorList>
            <person name="de Vries R.P."/>
            <person name="Riley R."/>
            <person name="Wiebenga A."/>
            <person name="Aguilar-Osorio G."/>
            <person name="Amillis S."/>
            <person name="Uchima C.A."/>
            <person name="Anderluh G."/>
            <person name="Asadollahi M."/>
            <person name="Askin M."/>
            <person name="Barry K."/>
            <person name="Battaglia E."/>
            <person name="Bayram O."/>
            <person name="Benocci T."/>
            <person name="Braus-Stromeyer S.A."/>
            <person name="Caldana C."/>
            <person name="Canovas D."/>
            <person name="Cerqueira G.C."/>
            <person name="Chen F."/>
            <person name="Chen W."/>
            <person name="Choi C."/>
            <person name="Clum A."/>
            <person name="Dos Santos R.A."/>
            <person name="Damasio A.R."/>
            <person name="Diallinas G."/>
            <person name="Emri T."/>
            <person name="Fekete E."/>
            <person name="Flipphi M."/>
            <person name="Freyberg S."/>
            <person name="Gallo A."/>
            <person name="Gournas C."/>
            <person name="Habgood R."/>
            <person name="Hainaut M."/>
            <person name="Harispe M.L."/>
            <person name="Henrissat B."/>
            <person name="Hilden K.S."/>
            <person name="Hope R."/>
            <person name="Hossain A."/>
            <person name="Karabika E."/>
            <person name="Karaffa L."/>
            <person name="Karanyi Z."/>
            <person name="Krasevec N."/>
            <person name="Kuo A."/>
            <person name="Kusch H."/>
            <person name="LaButti K."/>
            <person name="Lagendijk E.L."/>
            <person name="Lapidus A."/>
            <person name="Levasseur A."/>
            <person name="Lindquist E."/>
            <person name="Lipzen A."/>
            <person name="Logrieco A.F."/>
            <person name="MacCabe A."/>
            <person name="Maekelae M.R."/>
            <person name="Malavazi I."/>
            <person name="Melin P."/>
            <person name="Meyer V."/>
            <person name="Mielnichuk N."/>
            <person name="Miskei M."/>
            <person name="Molnar A.P."/>
            <person name="Mule G."/>
            <person name="Ngan C.Y."/>
            <person name="Orejas M."/>
            <person name="Orosz E."/>
            <person name="Ouedraogo J.P."/>
            <person name="Overkamp K.M."/>
            <person name="Park H.-S."/>
            <person name="Perrone G."/>
            <person name="Piumi F."/>
            <person name="Punt P.J."/>
            <person name="Ram A.F."/>
            <person name="Ramon A."/>
            <person name="Rauscher S."/>
            <person name="Record E."/>
            <person name="Riano-Pachon D.M."/>
            <person name="Robert V."/>
            <person name="Roehrig J."/>
            <person name="Ruller R."/>
            <person name="Salamov A."/>
            <person name="Salih N.S."/>
            <person name="Samson R.A."/>
            <person name="Sandor E."/>
            <person name="Sanguinetti M."/>
            <person name="Schuetze T."/>
            <person name="Sepcic K."/>
            <person name="Shelest E."/>
            <person name="Sherlock G."/>
            <person name="Sophianopoulou V."/>
            <person name="Squina F.M."/>
            <person name="Sun H."/>
            <person name="Susca A."/>
            <person name="Todd R.B."/>
            <person name="Tsang A."/>
            <person name="Unkles S.E."/>
            <person name="van de Wiele N."/>
            <person name="van Rossen-Uffink D."/>
            <person name="Oliveira J.V."/>
            <person name="Vesth T.C."/>
            <person name="Visser J."/>
            <person name="Yu J.-H."/>
            <person name="Zhou M."/>
            <person name="Andersen M.R."/>
            <person name="Archer D.B."/>
            <person name="Baker S.E."/>
            <person name="Benoit I."/>
            <person name="Brakhage A.A."/>
            <person name="Braus G.H."/>
            <person name="Fischer R."/>
            <person name="Frisvad J.C."/>
            <person name="Goldman G.H."/>
            <person name="Houbraken J."/>
            <person name="Oakley B."/>
            <person name="Pocsi I."/>
            <person name="Scazzocchio C."/>
            <person name="Seiboth B."/>
            <person name="vanKuyk P.A."/>
            <person name="Wortman J."/>
            <person name="Dyer P.S."/>
            <person name="Grigoriev I.V."/>
        </authorList>
    </citation>
    <scope>NUCLEOTIDE SEQUENCE [LARGE SCALE GENOMIC DNA]</scope>
    <source>
        <strain evidence="7">CBS 593.65</strain>
    </source>
</reference>
<dbReference type="GO" id="GO:0006508">
    <property type="term" value="P:proteolysis"/>
    <property type="evidence" value="ECO:0007669"/>
    <property type="project" value="UniProtKB-KW"/>
</dbReference>
<feature type="chain" id="PRO_5011812294" description="Peptide hydrolase" evidence="3">
    <location>
        <begin position="29"/>
        <end position="480"/>
    </location>
</feature>
<accession>A0A1L9TX83</accession>
<feature type="region of interest" description="Disordered" evidence="4">
    <location>
        <begin position="431"/>
        <end position="480"/>
    </location>
</feature>
<dbReference type="SUPFAM" id="SSF53187">
    <property type="entry name" value="Zn-dependent exopeptidases"/>
    <property type="match status" value="1"/>
</dbReference>
<evidence type="ECO:0000256" key="4">
    <source>
        <dbReference type="SAM" id="MobiDB-lite"/>
    </source>
</evidence>
<dbReference type="PANTHER" id="PTHR12283">
    <property type="entry name" value="GLUTAMINYL-PEPTIDE CYCLOTRANSFERASE"/>
    <property type="match status" value="1"/>
</dbReference>
<keyword evidence="2" id="KW-0012">Acyltransferase</keyword>
<evidence type="ECO:0000313" key="7">
    <source>
        <dbReference type="Proteomes" id="UP000184356"/>
    </source>
</evidence>
<dbReference type="GO" id="GO:0008233">
    <property type="term" value="F:peptidase activity"/>
    <property type="evidence" value="ECO:0007669"/>
    <property type="project" value="UniProtKB-KW"/>
</dbReference>
<dbReference type="CDD" id="cd03880">
    <property type="entry name" value="M28_QC_like"/>
    <property type="match status" value="1"/>
</dbReference>
<dbReference type="AlphaFoldDB" id="A0A1L9TX83"/>
<feature type="domain" description="Peptidase M28" evidence="5">
    <location>
        <begin position="127"/>
        <end position="359"/>
    </location>
</feature>
<dbReference type="VEuPathDB" id="FungiDB:ASPSYDRAFT_53647"/>
<keyword evidence="3" id="KW-0645">Protease</keyword>
<protein>
    <recommendedName>
        <fullName evidence="3">Peptide hydrolase</fullName>
        <ecNumber evidence="3">3.4.-.-</ecNumber>
    </recommendedName>
</protein>
<dbReference type="STRING" id="1036612.A0A1L9TX83"/>
<dbReference type="InterPro" id="IPR007484">
    <property type="entry name" value="Peptidase_M28"/>
</dbReference>
<keyword evidence="7" id="KW-1185">Reference proteome</keyword>
<keyword evidence="3" id="KW-0479">Metal-binding</keyword>
<evidence type="ECO:0000256" key="3">
    <source>
        <dbReference type="RuleBase" id="RU361240"/>
    </source>
</evidence>
<organism evidence="6 7">
    <name type="scientific">Aspergillus sydowii CBS 593.65</name>
    <dbReference type="NCBI Taxonomy" id="1036612"/>
    <lineage>
        <taxon>Eukaryota</taxon>
        <taxon>Fungi</taxon>
        <taxon>Dikarya</taxon>
        <taxon>Ascomycota</taxon>
        <taxon>Pezizomycotina</taxon>
        <taxon>Eurotiomycetes</taxon>
        <taxon>Eurotiomycetidae</taxon>
        <taxon>Eurotiales</taxon>
        <taxon>Aspergillaceae</taxon>
        <taxon>Aspergillus</taxon>
        <taxon>Aspergillus subgen. Nidulantes</taxon>
    </lineage>
</organism>
<keyword evidence="1" id="KW-0808">Transferase</keyword>
<comment type="similarity">
    <text evidence="3">Belongs to the peptidase M28 family.</text>
</comment>
<keyword evidence="3" id="KW-0862">Zinc</keyword>
<dbReference type="EMBL" id="KV878582">
    <property type="protein sequence ID" value="OJJ64064.1"/>
    <property type="molecule type" value="Genomic_DNA"/>
</dbReference>
<keyword evidence="3" id="KW-0732">Signal</keyword>
<dbReference type="InterPro" id="IPR040234">
    <property type="entry name" value="QC/QCL"/>
</dbReference>
<dbReference type="OrthoDB" id="3907302at2759"/>
<dbReference type="PANTHER" id="PTHR12283:SF6">
    <property type="entry name" value="GLUTAMINYL-PEPTIDE CYCLOTRANSFERASE-RELATED"/>
    <property type="match status" value="1"/>
</dbReference>
<sequence>MKYVQRDVFRPLLTICLAALYLFLPSEAYQDVSDATLKSLPRPGKDFDIHDGPILSPILIPRLPGSAGSTKVLNHFADFFRSSLPKWNIEYQNSTYVTPVSDGKEVPFRNFIAYRDPPWAPKGDVGRLTFVAHYDSKYEPEGFIGAIDSAAPCAMIMHAMRSIDEAMSKKWETMEAEGHANSLDDHTGIQVIFLDGEEAFKDWTATDSLYGARSLAQHWDSTLNPAMSTFKTPLSSISLFVLLDLLGSKGPAIHSFFPTTHWAYQNLASVERRLRDLGMFKSGGKSWFPDASKSSHEISPFDPVSDDHLPFLERGVDILHVVAFSASTGRFPEVWHKIEDDGEHLDMDTVEDWGILVAGFAAEWMELEGFMPTSKTKQKRNSDKTELCLTYIRPFPQIPISVAILTAKPRVLGTLLAIPKPLQIPSLQERSASRYQQRTGPVQPTFVPQPSKNPVPIVDNREAHDDGASGYVGSRDGMNR</sequence>
<dbReference type="Pfam" id="PF04389">
    <property type="entry name" value="Peptidase_M28"/>
    <property type="match status" value="1"/>
</dbReference>
<dbReference type="RefSeq" id="XP_040707870.1">
    <property type="nucleotide sequence ID" value="XM_040848723.1"/>
</dbReference>
<proteinExistence type="inferred from homology"/>
<name>A0A1L9TX83_9EURO</name>
<keyword evidence="3" id="KW-0378">Hydrolase</keyword>
<evidence type="ECO:0000256" key="1">
    <source>
        <dbReference type="ARBA" id="ARBA00022679"/>
    </source>
</evidence>
<dbReference type="Gene3D" id="3.40.630.10">
    <property type="entry name" value="Zn peptidases"/>
    <property type="match status" value="1"/>
</dbReference>
<feature type="compositionally biased region" description="Polar residues" evidence="4">
    <location>
        <begin position="431"/>
        <end position="452"/>
    </location>
</feature>
<evidence type="ECO:0000313" key="6">
    <source>
        <dbReference type="EMBL" id="OJJ64064.1"/>
    </source>
</evidence>
<dbReference type="EC" id="3.4.-.-" evidence="3"/>
<dbReference type="Proteomes" id="UP000184356">
    <property type="component" value="Unassembled WGS sequence"/>
</dbReference>
<evidence type="ECO:0000259" key="5">
    <source>
        <dbReference type="Pfam" id="PF04389"/>
    </source>
</evidence>
<dbReference type="GO" id="GO:0008270">
    <property type="term" value="F:zinc ion binding"/>
    <property type="evidence" value="ECO:0007669"/>
    <property type="project" value="TreeGrafter"/>
</dbReference>
<dbReference type="GO" id="GO:0016603">
    <property type="term" value="F:glutaminyl-peptide cyclotransferase activity"/>
    <property type="evidence" value="ECO:0007669"/>
    <property type="project" value="InterPro"/>
</dbReference>